<sequence length="122" mass="13974">ASCLTPERILGLQLRVSTLRQPHRRECGGDPPRAGARCCHFAVQLRSGSKFCRTARVPQRWRSLGLHETNVQRVVLVYHGDARPFQRFCRFCGCRQGEGLCGCRAKDYKEEHQSEPEIFCRS</sequence>
<organism evidence="1 2">
    <name type="scientific">Ancylostoma duodenale</name>
    <dbReference type="NCBI Taxonomy" id="51022"/>
    <lineage>
        <taxon>Eukaryota</taxon>
        <taxon>Metazoa</taxon>
        <taxon>Ecdysozoa</taxon>
        <taxon>Nematoda</taxon>
        <taxon>Chromadorea</taxon>
        <taxon>Rhabditida</taxon>
        <taxon>Rhabditina</taxon>
        <taxon>Rhabditomorpha</taxon>
        <taxon>Strongyloidea</taxon>
        <taxon>Ancylostomatidae</taxon>
        <taxon>Ancylostomatinae</taxon>
        <taxon>Ancylostoma</taxon>
    </lineage>
</organism>
<evidence type="ECO:0000313" key="2">
    <source>
        <dbReference type="Proteomes" id="UP000054047"/>
    </source>
</evidence>
<dbReference type="Proteomes" id="UP000054047">
    <property type="component" value="Unassembled WGS sequence"/>
</dbReference>
<evidence type="ECO:0000313" key="1">
    <source>
        <dbReference type="EMBL" id="KIH43064.1"/>
    </source>
</evidence>
<reference evidence="1 2" key="1">
    <citation type="submission" date="2013-12" db="EMBL/GenBank/DDBJ databases">
        <title>Draft genome of the parsitic nematode Ancylostoma duodenale.</title>
        <authorList>
            <person name="Mitreva M."/>
        </authorList>
    </citation>
    <scope>NUCLEOTIDE SEQUENCE [LARGE SCALE GENOMIC DNA]</scope>
    <source>
        <strain evidence="1 2">Zhejiang</strain>
    </source>
</reference>
<proteinExistence type="predicted"/>
<dbReference type="EMBL" id="KN789498">
    <property type="protein sequence ID" value="KIH43064.1"/>
    <property type="molecule type" value="Genomic_DNA"/>
</dbReference>
<protein>
    <submittedName>
        <fullName evidence="1">Uncharacterized protein</fullName>
    </submittedName>
</protein>
<feature type="non-terminal residue" evidence="1">
    <location>
        <position position="1"/>
    </location>
</feature>
<keyword evidence="2" id="KW-1185">Reference proteome</keyword>
<dbReference type="AlphaFoldDB" id="A0A0C2F806"/>
<gene>
    <name evidence="1" type="ORF">ANCDUO_26939</name>
</gene>
<name>A0A0C2F806_9BILA</name>
<accession>A0A0C2F806</accession>
<dbReference type="OrthoDB" id="10318438at2759"/>